<gene>
    <name evidence="1" type="ORF">LV85_02966</name>
</gene>
<dbReference type="OrthoDB" id="3078827at2"/>
<accession>A0A2W7QN68</accession>
<dbReference type="AlphaFoldDB" id="A0A2W7QN68"/>
<evidence type="ECO:0000313" key="1">
    <source>
        <dbReference type="EMBL" id="PZX49903.1"/>
    </source>
</evidence>
<dbReference type="EMBL" id="QKZT01000013">
    <property type="protein sequence ID" value="PZX49903.1"/>
    <property type="molecule type" value="Genomic_DNA"/>
</dbReference>
<reference evidence="1 2" key="1">
    <citation type="submission" date="2018-06" db="EMBL/GenBank/DDBJ databases">
        <title>Genomic Encyclopedia of Archaeal and Bacterial Type Strains, Phase II (KMG-II): from individual species to whole genera.</title>
        <authorList>
            <person name="Goeker M."/>
        </authorList>
    </citation>
    <scope>NUCLEOTIDE SEQUENCE [LARGE SCALE GENOMIC DNA]</scope>
    <source>
        <strain evidence="1 2">DSM 19830</strain>
    </source>
</reference>
<dbReference type="CDD" id="cd20745">
    <property type="entry name" value="FIX_RhsA_AHH_HNH-like"/>
    <property type="match status" value="1"/>
</dbReference>
<organism evidence="1 2">
    <name type="scientific">Algoriphagus chordae</name>
    <dbReference type="NCBI Taxonomy" id="237019"/>
    <lineage>
        <taxon>Bacteria</taxon>
        <taxon>Pseudomonadati</taxon>
        <taxon>Bacteroidota</taxon>
        <taxon>Cytophagia</taxon>
        <taxon>Cytophagales</taxon>
        <taxon>Cyclobacteriaceae</taxon>
        <taxon>Algoriphagus</taxon>
    </lineage>
</organism>
<keyword evidence="2" id="KW-1185">Reference proteome</keyword>
<name>A0A2W7QN68_9BACT</name>
<dbReference type="Proteomes" id="UP000248882">
    <property type="component" value="Unassembled WGS sequence"/>
</dbReference>
<comment type="caution">
    <text evidence="1">The sequence shown here is derived from an EMBL/GenBank/DDBJ whole genome shotgun (WGS) entry which is preliminary data.</text>
</comment>
<protein>
    <submittedName>
        <fullName evidence="1">Uncharacterized protein</fullName>
    </submittedName>
</protein>
<sequence>MKGFVFRYLIFSFAIFGIWGCELETFEEIGSEEISEQVQSPFQVQSVDKNSLNLLGKKIGKRTGFNVIESAQQRAFSDFTFDLDASLLTTDTLKRRTYTVPFLEMVDRYSTFNLVMVADSTDNVLDQYVLQYEFDSIQYHTFLETENLLSSGVTIKRFPFSSFFNDSNPAFLERCQGISDANGDPVVCDQITINSGSGTGGGGSGSGSGGSITISPGSGGGGSSCGASVSYIRIVNCPAYDHPGNACTSPDSYAWVITISCNVANQRKAPSHSMMECMNCDIDDFGSPAFTPTKTSNAIDRDLGGILTDYHLQYLSNNPTFANNLRAAILADSEIDESAALFTIAAGMNGSFTGNFNSNFGLAIEGLMTESTADFSNDIIIRLFQSYFDLKYAMLKQANPSWTPAKLYYETAKEAIHLALDGIGLIEGFGTPADLLNAGLYYLEGDRLNGNLSLVAATPVIGLFSTTVKGALRLKGIIPGTTRRITQVWAKNGNIILFGGTRLRKAMGLTDPTKHAHHILPLEHVKHPVIQKAAKSTNNPFHINELNNGIEVLASQNTTHPAYNAWFLAKLESFNRINPNATPEQAYNYINQQISKARTAIQNLPANGKINDVKWD</sequence>
<proteinExistence type="predicted"/>
<evidence type="ECO:0000313" key="2">
    <source>
        <dbReference type="Proteomes" id="UP000248882"/>
    </source>
</evidence>
<dbReference type="RefSeq" id="WP_111320751.1">
    <property type="nucleotide sequence ID" value="NZ_QKZT01000013.1"/>
</dbReference>